<evidence type="ECO:0000256" key="8">
    <source>
        <dbReference type="PIRSR" id="PIRSR611782-2"/>
    </source>
</evidence>
<proteinExistence type="inferred from homology"/>
<dbReference type="InterPro" id="IPR001478">
    <property type="entry name" value="PDZ"/>
</dbReference>
<dbReference type="SUPFAM" id="SSF50494">
    <property type="entry name" value="Trypsin-like serine proteases"/>
    <property type="match status" value="1"/>
</dbReference>
<keyword evidence="3" id="KW-0732">Signal</keyword>
<organism evidence="11 12">
    <name type="scientific">Vreelandella aquamarina</name>
    <dbReference type="NCBI Taxonomy" id="77097"/>
    <lineage>
        <taxon>Bacteria</taxon>
        <taxon>Pseudomonadati</taxon>
        <taxon>Pseudomonadota</taxon>
        <taxon>Gammaproteobacteria</taxon>
        <taxon>Oceanospirillales</taxon>
        <taxon>Halomonadaceae</taxon>
        <taxon>Vreelandella</taxon>
    </lineage>
</organism>
<evidence type="ECO:0000256" key="1">
    <source>
        <dbReference type="ARBA" id="ARBA00010541"/>
    </source>
</evidence>
<dbReference type="Proteomes" id="UP000463949">
    <property type="component" value="Chromosome"/>
</dbReference>
<protein>
    <submittedName>
        <fullName evidence="11">Transcriptional regulator</fullName>
    </submittedName>
</protein>
<evidence type="ECO:0000256" key="7">
    <source>
        <dbReference type="PIRSR" id="PIRSR611782-1"/>
    </source>
</evidence>
<feature type="binding site" evidence="8">
    <location>
        <begin position="257"/>
        <end position="259"/>
    </location>
    <ligand>
        <name>substrate</name>
    </ligand>
</feature>
<sequence length="421" mass="43932">MHRFVLPYLWPILTGLLLAAVVLLAFPEQLPNPFRQTPPVTEEAPTAFESPPALVPTTSSEPSASRPAPDIKQAAPLSRQQGPASYSNAVNQAAPAVVNIYSSRIVERDQHPLMSDPFFNQFFSGDDATTHQRMLSSLGSGVIVSNDGYVLTNHHVINGADQIQVALRDGRETLAEVIGTDPESDLAVLRIDLDDLPVIELADSEEVAVGDVALAIGNPFGVGQTVTMGIISATGRSHLGLNAYEDFIQTDAAINPGNSGGALVNPDGALVGINTAIFSRSGGSQGIGFAIPANLAHSILDELVTRGRVIRGWLGIEAQALSRELAASFGLRTPQGVIVAGVVSGGPAAQAGLQPGDVLLSIDGQVILDARATMSDIASIPPGTSLPLTIVRGGERMEMTLEVGERPVPTNATSADRQSGS</sequence>
<feature type="active site" description="Charge relay system" evidence="7">
    <location>
        <position position="155"/>
    </location>
</feature>
<comment type="similarity">
    <text evidence="1">Belongs to the peptidase S1C family.</text>
</comment>
<evidence type="ECO:0000256" key="3">
    <source>
        <dbReference type="ARBA" id="ARBA00022729"/>
    </source>
</evidence>
<dbReference type="NCBIfam" id="TIGR02037">
    <property type="entry name" value="degP_htrA_DO"/>
    <property type="match status" value="1"/>
</dbReference>
<dbReference type="GO" id="GO:0006508">
    <property type="term" value="P:proteolysis"/>
    <property type="evidence" value="ECO:0007669"/>
    <property type="project" value="UniProtKB-KW"/>
</dbReference>
<dbReference type="RefSeq" id="WP_159342561.1">
    <property type="nucleotide sequence ID" value="NZ_CP024621.1"/>
</dbReference>
<keyword evidence="2" id="KW-0645">Protease</keyword>
<reference evidence="11 12" key="1">
    <citation type="submission" date="2017-10" db="EMBL/GenBank/DDBJ databases">
        <title>Coral associated bacteria.</title>
        <authorList>
            <person name="Wang X."/>
        </authorList>
    </citation>
    <scope>NUCLEOTIDE SEQUENCE [LARGE SCALE GENOMIC DNA]</scope>
    <source>
        <strain evidence="11 12">SCSIO 43005</strain>
    </source>
</reference>
<evidence type="ECO:0000256" key="9">
    <source>
        <dbReference type="SAM" id="MobiDB-lite"/>
    </source>
</evidence>
<gene>
    <name evidence="11" type="ORF">CTT34_11495</name>
</gene>
<dbReference type="KEGG" id="hmd:CTT34_11495"/>
<evidence type="ECO:0000256" key="4">
    <source>
        <dbReference type="ARBA" id="ARBA00022737"/>
    </source>
</evidence>
<dbReference type="Gene3D" id="2.30.42.10">
    <property type="match status" value="1"/>
</dbReference>
<evidence type="ECO:0000256" key="2">
    <source>
        <dbReference type="ARBA" id="ARBA00022670"/>
    </source>
</evidence>
<evidence type="ECO:0000256" key="5">
    <source>
        <dbReference type="ARBA" id="ARBA00022801"/>
    </source>
</evidence>
<dbReference type="PRINTS" id="PR00834">
    <property type="entry name" value="PROTEASES2C"/>
</dbReference>
<dbReference type="Pfam" id="PF13180">
    <property type="entry name" value="PDZ_2"/>
    <property type="match status" value="1"/>
</dbReference>
<accession>A0A857GLV9</accession>
<dbReference type="FunFam" id="2.40.10.10:FF:000001">
    <property type="entry name" value="Periplasmic serine protease DegS"/>
    <property type="match status" value="1"/>
</dbReference>
<dbReference type="Pfam" id="PF13365">
    <property type="entry name" value="Trypsin_2"/>
    <property type="match status" value="1"/>
</dbReference>
<keyword evidence="6" id="KW-0720">Serine protease</keyword>
<evidence type="ECO:0000313" key="11">
    <source>
        <dbReference type="EMBL" id="QHD50273.1"/>
    </source>
</evidence>
<dbReference type="PANTHER" id="PTHR22939:SF129">
    <property type="entry name" value="SERINE PROTEASE HTRA2, MITOCHONDRIAL"/>
    <property type="match status" value="1"/>
</dbReference>
<dbReference type="SUPFAM" id="SSF50156">
    <property type="entry name" value="PDZ domain-like"/>
    <property type="match status" value="1"/>
</dbReference>
<feature type="binding site" evidence="8">
    <location>
        <position position="155"/>
    </location>
    <ligand>
        <name>substrate</name>
    </ligand>
</feature>
<feature type="region of interest" description="Disordered" evidence="9">
    <location>
        <begin position="35"/>
        <end position="88"/>
    </location>
</feature>
<dbReference type="Gene3D" id="2.40.10.120">
    <property type="match status" value="1"/>
</dbReference>
<dbReference type="PROSITE" id="PS50106">
    <property type="entry name" value="PDZ"/>
    <property type="match status" value="1"/>
</dbReference>
<dbReference type="OrthoDB" id="9758917at2"/>
<evidence type="ECO:0000256" key="6">
    <source>
        <dbReference type="ARBA" id="ARBA00022825"/>
    </source>
</evidence>
<feature type="active site" description="Charge relay system" evidence="7">
    <location>
        <position position="185"/>
    </location>
</feature>
<feature type="compositionally biased region" description="Polar residues" evidence="9">
    <location>
        <begin position="78"/>
        <end position="87"/>
    </location>
</feature>
<name>A0A857GLV9_9GAMM</name>
<keyword evidence="4" id="KW-0677">Repeat</keyword>
<dbReference type="InterPro" id="IPR001940">
    <property type="entry name" value="Peptidase_S1C"/>
</dbReference>
<dbReference type="AlphaFoldDB" id="A0A857GLV9"/>
<dbReference type="PANTHER" id="PTHR22939">
    <property type="entry name" value="SERINE PROTEASE FAMILY S1C HTRA-RELATED"/>
    <property type="match status" value="1"/>
</dbReference>
<dbReference type="EMBL" id="CP024621">
    <property type="protein sequence ID" value="QHD50273.1"/>
    <property type="molecule type" value="Genomic_DNA"/>
</dbReference>
<feature type="domain" description="PDZ" evidence="10">
    <location>
        <begin position="303"/>
        <end position="367"/>
    </location>
</feature>
<evidence type="ECO:0000259" key="10">
    <source>
        <dbReference type="PROSITE" id="PS50106"/>
    </source>
</evidence>
<keyword evidence="5" id="KW-0378">Hydrolase</keyword>
<dbReference type="CDD" id="cd10839">
    <property type="entry name" value="cpPDZ1_DegP-like"/>
    <property type="match status" value="1"/>
</dbReference>
<dbReference type="InterPro" id="IPR036034">
    <property type="entry name" value="PDZ_sf"/>
</dbReference>
<feature type="binding site" evidence="8">
    <location>
        <position position="185"/>
    </location>
    <ligand>
        <name>substrate</name>
    </ligand>
</feature>
<evidence type="ECO:0000313" key="12">
    <source>
        <dbReference type="Proteomes" id="UP000463949"/>
    </source>
</evidence>
<dbReference type="InterPro" id="IPR011782">
    <property type="entry name" value="Pept_S1C_Do"/>
</dbReference>
<dbReference type="InterPro" id="IPR009003">
    <property type="entry name" value="Peptidase_S1_PA"/>
</dbReference>
<dbReference type="GO" id="GO:0004252">
    <property type="term" value="F:serine-type endopeptidase activity"/>
    <property type="evidence" value="ECO:0007669"/>
    <property type="project" value="InterPro"/>
</dbReference>
<dbReference type="SMART" id="SM00228">
    <property type="entry name" value="PDZ"/>
    <property type="match status" value="1"/>
</dbReference>
<feature type="active site" description="Charge relay system" evidence="7">
    <location>
        <position position="259"/>
    </location>
</feature>